<dbReference type="InterPro" id="IPR041931">
    <property type="entry name" value="DNA_pol3_alpha_thumb_dom"/>
</dbReference>
<keyword evidence="5" id="KW-0548">Nucleotidyltransferase</keyword>
<dbReference type="NCBIfam" id="NF004226">
    <property type="entry name" value="PRK05673.1"/>
    <property type="match status" value="1"/>
</dbReference>
<keyword evidence="7" id="KW-0239">DNA-directed DNA polymerase</keyword>
<dbReference type="Gene3D" id="1.10.150.870">
    <property type="match status" value="1"/>
</dbReference>
<dbReference type="GO" id="GO:0008408">
    <property type="term" value="F:3'-5' exonuclease activity"/>
    <property type="evidence" value="ECO:0007669"/>
    <property type="project" value="InterPro"/>
</dbReference>
<dbReference type="GO" id="GO:0005737">
    <property type="term" value="C:cytoplasm"/>
    <property type="evidence" value="ECO:0007669"/>
    <property type="project" value="UniProtKB-SubCell"/>
</dbReference>
<dbReference type="Proteomes" id="UP000230179">
    <property type="component" value="Unassembled WGS sequence"/>
</dbReference>
<dbReference type="InterPro" id="IPR040982">
    <property type="entry name" value="DNA_pol3_finger"/>
</dbReference>
<gene>
    <name evidence="10" type="ORF">COU19_00165</name>
</gene>
<protein>
    <recommendedName>
        <fullName evidence="3">DNA polymerase III subunit alpha</fullName>
        <ecNumber evidence="2">2.7.7.7</ecNumber>
    </recommendedName>
</protein>
<dbReference type="InterPro" id="IPR011708">
    <property type="entry name" value="DNA_pol3_alpha_NTPase_dom"/>
</dbReference>
<evidence type="ECO:0000313" key="11">
    <source>
        <dbReference type="Proteomes" id="UP000230179"/>
    </source>
</evidence>
<evidence type="ECO:0000259" key="9">
    <source>
        <dbReference type="SMART" id="SM00481"/>
    </source>
</evidence>
<comment type="subcellular location">
    <subcellularLocation>
        <location evidence="1">Cytoplasm</location>
    </subcellularLocation>
</comment>
<dbReference type="InterPro" id="IPR029460">
    <property type="entry name" value="DNAPol_HHH"/>
</dbReference>
<dbReference type="EMBL" id="PFBL01000001">
    <property type="protein sequence ID" value="PIR83503.1"/>
    <property type="molecule type" value="Genomic_DNA"/>
</dbReference>
<dbReference type="EC" id="2.7.7.7" evidence="2"/>
<dbReference type="InterPro" id="IPR004805">
    <property type="entry name" value="DnaE2/DnaE/PolC"/>
</dbReference>
<name>A0A2H0UAQ4_9BACT</name>
<evidence type="ECO:0000256" key="2">
    <source>
        <dbReference type="ARBA" id="ARBA00012417"/>
    </source>
</evidence>
<keyword evidence="6" id="KW-0235">DNA replication</keyword>
<dbReference type="NCBIfam" id="TIGR00594">
    <property type="entry name" value="polc"/>
    <property type="match status" value="1"/>
</dbReference>
<reference evidence="11" key="1">
    <citation type="submission" date="2017-09" db="EMBL/GenBank/DDBJ databases">
        <title>Depth-based differentiation of microbial function through sediment-hosted aquifers and enrichment of novel symbionts in the deep terrestrial subsurface.</title>
        <authorList>
            <person name="Probst A.J."/>
            <person name="Ladd B."/>
            <person name="Jarett J.K."/>
            <person name="Geller-Mcgrath D.E."/>
            <person name="Sieber C.M.K."/>
            <person name="Emerson J.B."/>
            <person name="Anantharaman K."/>
            <person name="Thomas B.C."/>
            <person name="Malmstrom R."/>
            <person name="Stieglmeier M."/>
            <person name="Klingl A."/>
            <person name="Woyke T."/>
            <person name="Ryan C.M."/>
            <person name="Banfield J.F."/>
        </authorList>
    </citation>
    <scope>NUCLEOTIDE SEQUENCE [LARGE SCALE GENOMIC DNA]</scope>
</reference>
<sequence>MASRFIHLHTHSHYSFLQALPKVDELVEKVKKDGMDAVALTDAGNMHGVIDFYQAATKAEIKPILGVDAYLAPRSRHDKDHDLDAKRSRLVLLAENVTGYRNLLALVTASWTEGFFERPRLDKELLRAHAAGIIAILPSFAGDVAQLLRAGDHNGAAASLAEFTDIFGKENLFLEVSHHPKVTGHEALMQKNIELAHETDTPLVAQHDVYYLDPSDRGATEILRRIQQGERGKNEEEDFSFISEKKALALFKDTPEAVDNTRRIADRCNVELTLGKFVFPNFALPPGKTADELLRELCLAGLKVRGLEGRQDVLERLEYELGIIAFKGYAAYFLVVEDLVRFAREKNIYTNIRGSVAGSMTTYLLQITKIDPLEYKIPFERFLNPERPSAPDIDMDFADNRRDEVIEYAREKYGHDHVAQIGTFGTMMARAAIRDVARALGHSYNTGDRIAKLIPMGSQGFPMTIENAMKLEPDLKSLYNEDDDTKEILDLAQRIEGCVRHVGVHAAGVVVSPTPLVEWTPIQPDPKGTGKLITQYDMYSVGEDGVGLTKFDFLGIKNLTILADAVARVKETRGIDIDIEAIPLDDPKTFAMLARGDTEGTFQLNGTGMTRWLKDLRPTTIHDINAMVALYRPGPMQFIPQYIERKHNPSLITYLDPAMEPILKQTYGILVYQDDLLIMAHEFAGYSWGEVDKFRKAVGKKIPAEMQKQKEKFIDGCVEHSTWPRKKAQEVWAWIEPFAAYGFNKAHSASYGRVAYQTSYLKANYPVEYLAALLTADSGDTEQISVFVGEAKRLGIDVLPPDVNESGTDFTVVGEHRDAIRFGLSSIKNFGEGIAEAIMTERTAHGSYHSLSDFLSRVASKNLNRKSLESLVKAGALDSLAPAHAGRDTLLENIEALLAYHREATASAPQDSLFGDLTKPPELHLPEGTAMSLADKLAWEKELLGIYVSGHPLDAHKDLLAKARLTIAQIKKTPTNGTLVILPVLVSIVRPILTKSGEKMAFVTVEDQTDSIESVVFPKTFKEHVAAIVPGACLLLKAKVSIRNGEATLAIEELKPI</sequence>
<evidence type="ECO:0000256" key="3">
    <source>
        <dbReference type="ARBA" id="ARBA00019114"/>
    </source>
</evidence>
<evidence type="ECO:0000313" key="10">
    <source>
        <dbReference type="EMBL" id="PIR83503.1"/>
    </source>
</evidence>
<organism evidence="10 11">
    <name type="scientific">Candidatus Kaiserbacteria bacterium CG10_big_fil_rev_8_21_14_0_10_56_12</name>
    <dbReference type="NCBI Taxonomy" id="1974611"/>
    <lineage>
        <taxon>Bacteria</taxon>
        <taxon>Candidatus Kaiseribacteriota</taxon>
    </lineage>
</organism>
<dbReference type="Pfam" id="PF07733">
    <property type="entry name" value="DNA_pol3_alpha"/>
    <property type="match status" value="1"/>
</dbReference>
<comment type="caution">
    <text evidence="10">The sequence shown here is derived from an EMBL/GenBank/DDBJ whole genome shotgun (WGS) entry which is preliminary data.</text>
</comment>
<dbReference type="PANTHER" id="PTHR32294:SF0">
    <property type="entry name" value="DNA POLYMERASE III SUBUNIT ALPHA"/>
    <property type="match status" value="1"/>
</dbReference>
<dbReference type="InterPro" id="IPR004013">
    <property type="entry name" value="PHP_dom"/>
</dbReference>
<dbReference type="Pfam" id="PF14579">
    <property type="entry name" value="HHH_6"/>
    <property type="match status" value="1"/>
</dbReference>
<evidence type="ECO:0000256" key="7">
    <source>
        <dbReference type="ARBA" id="ARBA00022932"/>
    </source>
</evidence>
<keyword evidence="4" id="KW-0808">Transferase</keyword>
<evidence type="ECO:0000256" key="1">
    <source>
        <dbReference type="ARBA" id="ARBA00004496"/>
    </source>
</evidence>
<evidence type="ECO:0000256" key="5">
    <source>
        <dbReference type="ARBA" id="ARBA00022695"/>
    </source>
</evidence>
<dbReference type="GO" id="GO:0003676">
    <property type="term" value="F:nucleic acid binding"/>
    <property type="evidence" value="ECO:0007669"/>
    <property type="project" value="InterPro"/>
</dbReference>
<dbReference type="Gene3D" id="3.20.20.140">
    <property type="entry name" value="Metal-dependent hydrolases"/>
    <property type="match status" value="1"/>
</dbReference>
<evidence type="ECO:0000256" key="8">
    <source>
        <dbReference type="ARBA" id="ARBA00049244"/>
    </source>
</evidence>
<dbReference type="CDD" id="cd04485">
    <property type="entry name" value="DnaE_OBF"/>
    <property type="match status" value="1"/>
</dbReference>
<dbReference type="Pfam" id="PF02811">
    <property type="entry name" value="PHP"/>
    <property type="match status" value="1"/>
</dbReference>
<proteinExistence type="predicted"/>
<dbReference type="GO" id="GO:0006260">
    <property type="term" value="P:DNA replication"/>
    <property type="evidence" value="ECO:0007669"/>
    <property type="project" value="UniProtKB-KW"/>
</dbReference>
<dbReference type="InterPro" id="IPR016195">
    <property type="entry name" value="Pol/histidinol_Pase-like"/>
</dbReference>
<feature type="domain" description="Polymerase/histidinol phosphatase N-terminal" evidence="9">
    <location>
        <begin position="6"/>
        <end position="73"/>
    </location>
</feature>
<dbReference type="SUPFAM" id="SSF89550">
    <property type="entry name" value="PHP domain-like"/>
    <property type="match status" value="1"/>
</dbReference>
<dbReference type="GO" id="GO:0003887">
    <property type="term" value="F:DNA-directed DNA polymerase activity"/>
    <property type="evidence" value="ECO:0007669"/>
    <property type="project" value="UniProtKB-KW"/>
</dbReference>
<accession>A0A2H0UAQ4</accession>
<dbReference type="PANTHER" id="PTHR32294">
    <property type="entry name" value="DNA POLYMERASE III SUBUNIT ALPHA"/>
    <property type="match status" value="1"/>
</dbReference>
<dbReference type="Pfam" id="PF17657">
    <property type="entry name" value="DNA_pol3_finger"/>
    <property type="match status" value="1"/>
</dbReference>
<dbReference type="Pfam" id="PF01336">
    <property type="entry name" value="tRNA_anti-codon"/>
    <property type="match status" value="1"/>
</dbReference>
<evidence type="ECO:0000256" key="4">
    <source>
        <dbReference type="ARBA" id="ARBA00022679"/>
    </source>
</evidence>
<dbReference type="Gene3D" id="1.10.10.1600">
    <property type="entry name" value="Bacterial DNA polymerase III alpha subunit, thumb domain"/>
    <property type="match status" value="1"/>
</dbReference>
<dbReference type="InterPro" id="IPR003141">
    <property type="entry name" value="Pol/His_phosphatase_N"/>
</dbReference>
<dbReference type="SMART" id="SM00481">
    <property type="entry name" value="POLIIIAc"/>
    <property type="match status" value="1"/>
</dbReference>
<dbReference type="InterPro" id="IPR004365">
    <property type="entry name" value="NA-bd_OB_tRNA"/>
</dbReference>
<dbReference type="AlphaFoldDB" id="A0A2H0UAQ4"/>
<evidence type="ECO:0000256" key="6">
    <source>
        <dbReference type="ARBA" id="ARBA00022705"/>
    </source>
</evidence>
<comment type="catalytic activity">
    <reaction evidence="8">
        <text>DNA(n) + a 2'-deoxyribonucleoside 5'-triphosphate = DNA(n+1) + diphosphate</text>
        <dbReference type="Rhea" id="RHEA:22508"/>
        <dbReference type="Rhea" id="RHEA-COMP:17339"/>
        <dbReference type="Rhea" id="RHEA-COMP:17340"/>
        <dbReference type="ChEBI" id="CHEBI:33019"/>
        <dbReference type="ChEBI" id="CHEBI:61560"/>
        <dbReference type="ChEBI" id="CHEBI:173112"/>
        <dbReference type="EC" id="2.7.7.7"/>
    </reaction>
</comment>